<evidence type="ECO:0000256" key="6">
    <source>
        <dbReference type="SAM" id="MobiDB-lite"/>
    </source>
</evidence>
<feature type="compositionally biased region" description="Polar residues" evidence="6">
    <location>
        <begin position="404"/>
        <end position="415"/>
    </location>
</feature>
<keyword evidence="2" id="KW-0805">Transcription regulation</keyword>
<evidence type="ECO:0000313" key="11">
    <source>
        <dbReference type="EMBL" id="MDQ0182955.1"/>
    </source>
</evidence>
<feature type="domain" description="RNA polymerase sigma-70 region 2" evidence="8">
    <location>
        <begin position="25"/>
        <end position="93"/>
    </location>
</feature>
<keyword evidence="3" id="KW-0731">Sigma factor</keyword>
<organism evidence="10 13">
    <name type="scientific">Arthrobacter bambusae</name>
    <dbReference type="NCBI Taxonomy" id="1338426"/>
    <lineage>
        <taxon>Bacteria</taxon>
        <taxon>Bacillati</taxon>
        <taxon>Actinomycetota</taxon>
        <taxon>Actinomycetes</taxon>
        <taxon>Micrococcales</taxon>
        <taxon>Micrococcaceae</taxon>
        <taxon>Arthrobacter</taxon>
    </lineage>
</organism>
<sequence>MADAVSDSEIIAMVRGGNLDAYDGLYARHVSIASTVARRNVDNLSDADDVVAEAFRSVLQSLVEGKGPEQFFRGYLLSTVTRLSHHRNRNARRALPTADEAVLDHKMTPGDPVVQAFESHTVARAFRSLPERWQSALWYLDVERMKPAVVAPILGLSPNAVSALGVRAREGLRKQYLQMHVSEIPQGACTKVVPQLGSYVRGGLSKHAEAKVRDHLDECAKCTAVLLELRDVQATMRAVLLPLMTGVPLAAWGSGASGLGIAGQFPSAPVASGMTRISQPLLMSILAGLAVGLVVAGVGFVQVLGGQPAPQGYQDARIQTTGSARPTPAPSRDQSPTRVASEALPPLPALPDEAATPVITEPLFATPAPARGPAPASTPLPIAVPVRTPAPTPTPTANRGKISGTASRTDTGADPTTATLETVFTLSRGIGNATADFSINAPGTISSGSVTAPSGWSCSAKPLDPSGISCTTNSAQPGELTFRLNVTVVNQGVHTLTYGLSGTGIATSTFRYDF</sequence>
<keyword evidence="12" id="KW-1185">Reference proteome</keyword>
<dbReference type="InterPro" id="IPR027383">
    <property type="entry name" value="Znf_put"/>
</dbReference>
<evidence type="ECO:0000313" key="10">
    <source>
        <dbReference type="EMBL" id="MDP9907744.1"/>
    </source>
</evidence>
<dbReference type="RefSeq" id="WP_306964516.1">
    <property type="nucleotide sequence ID" value="NZ_JAUSRG010000026.1"/>
</dbReference>
<feature type="compositionally biased region" description="Low complexity" evidence="6">
    <location>
        <begin position="340"/>
        <end position="350"/>
    </location>
</feature>
<feature type="transmembrane region" description="Helical" evidence="7">
    <location>
        <begin position="281"/>
        <end position="304"/>
    </location>
</feature>
<dbReference type="InterPro" id="IPR013324">
    <property type="entry name" value="RNA_pol_sigma_r3/r4-like"/>
</dbReference>
<dbReference type="Gene3D" id="1.10.1740.10">
    <property type="match status" value="1"/>
</dbReference>
<dbReference type="InterPro" id="IPR013325">
    <property type="entry name" value="RNA_pol_sigma_r2"/>
</dbReference>
<dbReference type="SUPFAM" id="SSF88946">
    <property type="entry name" value="Sigma2 domain of RNA polymerase sigma factors"/>
    <property type="match status" value="1"/>
</dbReference>
<dbReference type="Pfam" id="PF04542">
    <property type="entry name" value="Sigma70_r2"/>
    <property type="match status" value="1"/>
</dbReference>
<evidence type="ECO:0000256" key="2">
    <source>
        <dbReference type="ARBA" id="ARBA00023015"/>
    </source>
</evidence>
<reference evidence="10 12" key="1">
    <citation type="submission" date="2023-07" db="EMBL/GenBank/DDBJ databases">
        <title>Sorghum-associated microbial communities from plants grown in Nebraska, USA.</title>
        <authorList>
            <person name="Schachtman D."/>
        </authorList>
    </citation>
    <scope>NUCLEOTIDE SEQUENCE</scope>
    <source>
        <strain evidence="10">DS1006</strain>
        <strain evidence="11 12">DS1016</strain>
    </source>
</reference>
<evidence type="ECO:0000256" key="7">
    <source>
        <dbReference type="SAM" id="Phobius"/>
    </source>
</evidence>
<dbReference type="Gene3D" id="1.10.10.10">
    <property type="entry name" value="Winged helix-like DNA-binding domain superfamily/Winged helix DNA-binding domain"/>
    <property type="match status" value="1"/>
</dbReference>
<dbReference type="GO" id="GO:0016987">
    <property type="term" value="F:sigma factor activity"/>
    <property type="evidence" value="ECO:0007669"/>
    <property type="project" value="UniProtKB-KW"/>
</dbReference>
<evidence type="ECO:0000256" key="3">
    <source>
        <dbReference type="ARBA" id="ARBA00023082"/>
    </source>
</evidence>
<keyword evidence="7" id="KW-1133">Transmembrane helix</keyword>
<comment type="similarity">
    <text evidence="1">Belongs to the sigma-70 factor family. ECF subfamily.</text>
</comment>
<keyword evidence="5" id="KW-0804">Transcription</keyword>
<dbReference type="EMBL" id="JAUSRG010000026">
    <property type="protein sequence ID" value="MDP9907744.1"/>
    <property type="molecule type" value="Genomic_DNA"/>
</dbReference>
<dbReference type="PANTHER" id="PTHR43133:SF8">
    <property type="entry name" value="RNA POLYMERASE SIGMA FACTOR HI_1459-RELATED"/>
    <property type="match status" value="1"/>
</dbReference>
<evidence type="ECO:0000256" key="4">
    <source>
        <dbReference type="ARBA" id="ARBA00023125"/>
    </source>
</evidence>
<feature type="region of interest" description="Disordered" evidence="6">
    <location>
        <begin position="369"/>
        <end position="415"/>
    </location>
</feature>
<dbReference type="Pfam" id="PF13490">
    <property type="entry name" value="zf-HC2"/>
    <property type="match status" value="1"/>
</dbReference>
<comment type="caution">
    <text evidence="10">The sequence shown here is derived from an EMBL/GenBank/DDBJ whole genome shotgun (WGS) entry which is preliminary data.</text>
</comment>
<evidence type="ECO:0000256" key="1">
    <source>
        <dbReference type="ARBA" id="ARBA00010641"/>
    </source>
</evidence>
<dbReference type="InterPro" id="IPR007627">
    <property type="entry name" value="RNA_pol_sigma70_r2"/>
</dbReference>
<keyword evidence="7" id="KW-0812">Transmembrane</keyword>
<evidence type="ECO:0000256" key="5">
    <source>
        <dbReference type="ARBA" id="ARBA00023163"/>
    </source>
</evidence>
<protein>
    <submittedName>
        <fullName evidence="10">RNA polymerase sigma factor (Sigma-70 family)</fullName>
    </submittedName>
</protein>
<dbReference type="SUPFAM" id="SSF88659">
    <property type="entry name" value="Sigma3 and sigma4 domains of RNA polymerase sigma factors"/>
    <property type="match status" value="1"/>
</dbReference>
<dbReference type="InterPro" id="IPR039425">
    <property type="entry name" value="RNA_pol_sigma-70-like"/>
</dbReference>
<evidence type="ECO:0000259" key="8">
    <source>
        <dbReference type="Pfam" id="PF04542"/>
    </source>
</evidence>
<name>A0AAW8DN07_9MICC</name>
<keyword evidence="7" id="KW-0472">Membrane</keyword>
<dbReference type="AlphaFoldDB" id="A0AAW8DN07"/>
<dbReference type="Gene3D" id="1.10.10.1320">
    <property type="entry name" value="Anti-sigma factor, zinc-finger domain"/>
    <property type="match status" value="1"/>
</dbReference>
<dbReference type="Proteomes" id="UP001242995">
    <property type="component" value="Unassembled WGS sequence"/>
</dbReference>
<dbReference type="EMBL" id="JAUSTF010000018">
    <property type="protein sequence ID" value="MDQ0182955.1"/>
    <property type="molecule type" value="Genomic_DNA"/>
</dbReference>
<evidence type="ECO:0000313" key="12">
    <source>
        <dbReference type="Proteomes" id="UP001230951"/>
    </source>
</evidence>
<dbReference type="GO" id="GO:0003677">
    <property type="term" value="F:DNA binding"/>
    <property type="evidence" value="ECO:0007669"/>
    <property type="project" value="UniProtKB-KW"/>
</dbReference>
<dbReference type="InterPro" id="IPR041916">
    <property type="entry name" value="Anti_sigma_zinc_sf"/>
</dbReference>
<feature type="region of interest" description="Disordered" evidence="6">
    <location>
        <begin position="321"/>
        <end position="350"/>
    </location>
</feature>
<proteinExistence type="inferred from homology"/>
<feature type="domain" description="Putative zinc-finger" evidence="9">
    <location>
        <begin position="189"/>
        <end position="222"/>
    </location>
</feature>
<evidence type="ECO:0000313" key="13">
    <source>
        <dbReference type="Proteomes" id="UP001242995"/>
    </source>
</evidence>
<dbReference type="InterPro" id="IPR036388">
    <property type="entry name" value="WH-like_DNA-bd_sf"/>
</dbReference>
<gene>
    <name evidence="10" type="ORF">J2S90_004739</name>
    <name evidence="11" type="ORF">J2S93_004414</name>
</gene>
<dbReference type="GO" id="GO:0006352">
    <property type="term" value="P:DNA-templated transcription initiation"/>
    <property type="evidence" value="ECO:0007669"/>
    <property type="project" value="InterPro"/>
</dbReference>
<dbReference type="PANTHER" id="PTHR43133">
    <property type="entry name" value="RNA POLYMERASE ECF-TYPE SIGMA FACTO"/>
    <property type="match status" value="1"/>
</dbReference>
<feature type="transmembrane region" description="Helical" evidence="7">
    <location>
        <begin position="239"/>
        <end position="261"/>
    </location>
</feature>
<dbReference type="Proteomes" id="UP001230951">
    <property type="component" value="Unassembled WGS sequence"/>
</dbReference>
<accession>A0AAW8DN07</accession>
<keyword evidence="4" id="KW-0238">DNA-binding</keyword>
<evidence type="ECO:0000259" key="9">
    <source>
        <dbReference type="Pfam" id="PF13490"/>
    </source>
</evidence>